<keyword evidence="1" id="KW-0808">Transferase</keyword>
<dbReference type="SUPFAM" id="SSF56112">
    <property type="entry name" value="Protein kinase-like (PK-like)"/>
    <property type="match status" value="1"/>
</dbReference>
<proteinExistence type="predicted"/>
<dbReference type="PANTHER" id="PTHR37079:SF4">
    <property type="entry name" value="SERINE_THREONINE-PROTEIN KINASE ATM"/>
    <property type="match status" value="1"/>
</dbReference>
<evidence type="ECO:0000256" key="1">
    <source>
        <dbReference type="ARBA" id="ARBA00022679"/>
    </source>
</evidence>
<feature type="coiled-coil region" evidence="3">
    <location>
        <begin position="250"/>
        <end position="296"/>
    </location>
</feature>
<dbReference type="InterPro" id="IPR038980">
    <property type="entry name" value="ATM_plant"/>
</dbReference>
<dbReference type="PROSITE" id="PS00915">
    <property type="entry name" value="PI3_4_KINASE_1"/>
    <property type="match status" value="1"/>
</dbReference>
<keyword evidence="6" id="KW-1185">Reference proteome</keyword>
<evidence type="ECO:0000256" key="3">
    <source>
        <dbReference type="SAM" id="Coils"/>
    </source>
</evidence>
<dbReference type="Proteomes" id="UP001162164">
    <property type="component" value="Unassembled WGS sequence"/>
</dbReference>
<comment type="caution">
    <text evidence="5">The sequence shown here is derived from an EMBL/GenBank/DDBJ whole genome shotgun (WGS) entry which is preliminary data.</text>
</comment>
<evidence type="ECO:0000313" key="6">
    <source>
        <dbReference type="Proteomes" id="UP001162164"/>
    </source>
</evidence>
<protein>
    <recommendedName>
        <fullName evidence="4">PI3K/PI4K catalytic domain-containing protein</fullName>
    </recommendedName>
</protein>
<dbReference type="InterPro" id="IPR018936">
    <property type="entry name" value="PI3/4_kinase_CS"/>
</dbReference>
<dbReference type="PROSITE" id="PS50290">
    <property type="entry name" value="PI3_4_KINASE_3"/>
    <property type="match status" value="1"/>
</dbReference>
<accession>A0ABQ9JIM9</accession>
<gene>
    <name evidence="5" type="ORF">NQ317_013562</name>
</gene>
<dbReference type="InterPro" id="IPR003151">
    <property type="entry name" value="PIK-rel_kinase_FAT"/>
</dbReference>
<evidence type="ECO:0000313" key="5">
    <source>
        <dbReference type="EMBL" id="KAJ8978034.1"/>
    </source>
</evidence>
<name>A0ABQ9JIM9_9CUCU</name>
<evidence type="ECO:0000256" key="2">
    <source>
        <dbReference type="ARBA" id="ARBA00022777"/>
    </source>
</evidence>
<keyword evidence="2" id="KW-0418">Kinase</keyword>
<sequence length="555" mass="64204">MYPVLSQLQAIKEMEDYAEATMSANFVSMLNKWNLQDRLVRESDFQYIEPVAAQRIVMLNSYLKMHHSDDLKNYLVSMLLDFTDLARKEGHFRVATRALENLKCMSNLKSDVQIQMQIADAQLSWAINDKMVTKHILSKLCKNENINPKLRSAALKLSGQYMIETFSENRLVIISDYFLKSLDIIKNVERTPADYHSILDTYDKIAQFADKGYQQVTNILMVSQFCLSLNYSLDYDLHEVGSVSKKIVNMEKAKETAENIHKQRKKTQDETKVASIHVKQSNIDETEIKNSRLERDQFLKLALKYYLRNLVHCDENNIRIFRVMALFLENRDNEVISEQLQIDLPIYKYIMILPQIIPHITENNADLYNKKDREFSGSDTNTSSNDARVSAAINLLNKLKRREELSDHIIKLQQLSQALIELAYYPGPQMANSNSVHSFRHTYKPLAGINHPKRITCRGTDGKERSQLVKGKDDLRQDAVMQQVFSIMNSLLATNKQTRHLLIRTYKIVPLSMRSGVLEWLDDCITIGEYLVGLDKPGRIRSTGQWTSRLPRVEK</sequence>
<organism evidence="5 6">
    <name type="scientific">Molorchus minor</name>
    <dbReference type="NCBI Taxonomy" id="1323400"/>
    <lineage>
        <taxon>Eukaryota</taxon>
        <taxon>Metazoa</taxon>
        <taxon>Ecdysozoa</taxon>
        <taxon>Arthropoda</taxon>
        <taxon>Hexapoda</taxon>
        <taxon>Insecta</taxon>
        <taxon>Pterygota</taxon>
        <taxon>Neoptera</taxon>
        <taxon>Endopterygota</taxon>
        <taxon>Coleoptera</taxon>
        <taxon>Polyphaga</taxon>
        <taxon>Cucujiformia</taxon>
        <taxon>Chrysomeloidea</taxon>
        <taxon>Cerambycidae</taxon>
        <taxon>Lamiinae</taxon>
        <taxon>Monochamini</taxon>
        <taxon>Molorchus</taxon>
    </lineage>
</organism>
<dbReference type="Pfam" id="PF00454">
    <property type="entry name" value="PI3_PI4_kinase"/>
    <property type="match status" value="1"/>
</dbReference>
<feature type="domain" description="PI3K/PI4K catalytic" evidence="4">
    <location>
        <begin position="439"/>
        <end position="555"/>
    </location>
</feature>
<reference evidence="5" key="1">
    <citation type="journal article" date="2023" name="Insect Mol. Biol.">
        <title>Genome sequencing provides insights into the evolution of gene families encoding plant cell wall-degrading enzymes in longhorned beetles.</title>
        <authorList>
            <person name="Shin N.R."/>
            <person name="Okamura Y."/>
            <person name="Kirsch R."/>
            <person name="Pauchet Y."/>
        </authorList>
    </citation>
    <scope>NUCLEOTIDE SEQUENCE</scope>
    <source>
        <strain evidence="5">MMC_N1</strain>
    </source>
</reference>
<dbReference type="InterPro" id="IPR000403">
    <property type="entry name" value="PI3/4_kinase_cat_dom"/>
</dbReference>
<dbReference type="Gene3D" id="3.30.1010.10">
    <property type="entry name" value="Phosphatidylinositol 3-kinase Catalytic Subunit, Chain A, domain 4"/>
    <property type="match status" value="1"/>
</dbReference>
<evidence type="ECO:0000259" key="4">
    <source>
        <dbReference type="PROSITE" id="PS50290"/>
    </source>
</evidence>
<dbReference type="PANTHER" id="PTHR37079">
    <property type="entry name" value="SERINE/THREONINE-PROTEIN KINASE ATM"/>
    <property type="match status" value="1"/>
</dbReference>
<dbReference type="Pfam" id="PF02259">
    <property type="entry name" value="FAT"/>
    <property type="match status" value="1"/>
</dbReference>
<dbReference type="InterPro" id="IPR011009">
    <property type="entry name" value="Kinase-like_dom_sf"/>
</dbReference>
<dbReference type="EMBL" id="JAPWTJ010000482">
    <property type="protein sequence ID" value="KAJ8978034.1"/>
    <property type="molecule type" value="Genomic_DNA"/>
</dbReference>
<keyword evidence="3" id="KW-0175">Coiled coil</keyword>